<feature type="region of interest" description="Disordered" evidence="1">
    <location>
        <begin position="36"/>
        <end position="62"/>
    </location>
</feature>
<evidence type="ECO:0000313" key="3">
    <source>
        <dbReference type="Proteomes" id="UP000008022"/>
    </source>
</evidence>
<reference evidence="2" key="2">
    <citation type="submission" date="2015-06" db="UniProtKB">
        <authorList>
            <consortium name="EnsemblPlants"/>
        </authorList>
    </citation>
    <scope>IDENTIFICATION</scope>
</reference>
<protein>
    <submittedName>
        <fullName evidence="2">Uncharacterized protein</fullName>
    </submittedName>
</protein>
<reference evidence="3" key="1">
    <citation type="submission" date="2013-06" db="EMBL/GenBank/DDBJ databases">
        <authorList>
            <person name="Zhao Q."/>
        </authorList>
    </citation>
    <scope>NUCLEOTIDE SEQUENCE</scope>
    <source>
        <strain evidence="3">cv. W1943</strain>
    </source>
</reference>
<sequence>MRTCHRQRCATTALSLQLASRGPCRIGCVPFRVHDSPANGYPRGGRSDVLSGGQGADQSKSLRRMKRLYSHGKSSTAGADREWLEDHEWIEHKGGDYLAIATTHLLPQ</sequence>
<dbReference type="Gramene" id="ORUFI03G35830.1">
    <property type="protein sequence ID" value="ORUFI03G35830.1"/>
    <property type="gene ID" value="ORUFI03G35830"/>
</dbReference>
<dbReference type="Proteomes" id="UP000008022">
    <property type="component" value="Unassembled WGS sequence"/>
</dbReference>
<evidence type="ECO:0000313" key="2">
    <source>
        <dbReference type="EnsemblPlants" id="ORUFI03G35830.1"/>
    </source>
</evidence>
<keyword evidence="3" id="KW-1185">Reference proteome</keyword>
<dbReference type="EnsemblPlants" id="ORUFI03G35830.1">
    <property type="protein sequence ID" value="ORUFI03G35830.1"/>
    <property type="gene ID" value="ORUFI03G35830"/>
</dbReference>
<dbReference type="HOGENOM" id="CLU_2201321_0_0_1"/>
<evidence type="ECO:0000256" key="1">
    <source>
        <dbReference type="SAM" id="MobiDB-lite"/>
    </source>
</evidence>
<dbReference type="AlphaFoldDB" id="A0A0E0P1E3"/>
<accession>A0A0E0P1E3</accession>
<organism evidence="2 3">
    <name type="scientific">Oryza rufipogon</name>
    <name type="common">Brownbeard rice</name>
    <name type="synonym">Asian wild rice</name>
    <dbReference type="NCBI Taxonomy" id="4529"/>
    <lineage>
        <taxon>Eukaryota</taxon>
        <taxon>Viridiplantae</taxon>
        <taxon>Streptophyta</taxon>
        <taxon>Embryophyta</taxon>
        <taxon>Tracheophyta</taxon>
        <taxon>Spermatophyta</taxon>
        <taxon>Magnoliopsida</taxon>
        <taxon>Liliopsida</taxon>
        <taxon>Poales</taxon>
        <taxon>Poaceae</taxon>
        <taxon>BOP clade</taxon>
        <taxon>Oryzoideae</taxon>
        <taxon>Oryzeae</taxon>
        <taxon>Oryzinae</taxon>
        <taxon>Oryza</taxon>
    </lineage>
</organism>
<proteinExistence type="predicted"/>
<name>A0A0E0P1E3_ORYRU</name>